<dbReference type="EMBL" id="NRST01000001">
    <property type="protein sequence ID" value="PAW53936.1"/>
    <property type="molecule type" value="Genomic_DNA"/>
</dbReference>
<sequence>MFSRYPEQKQSRRMMGALGAAFLALGLFLIAIDGVGGVLFAGIGSGLLLLVFLANEKTYARAMRVLGWFDGLS</sequence>
<evidence type="ECO:0000256" key="1">
    <source>
        <dbReference type="SAM" id="Phobius"/>
    </source>
</evidence>
<keyword evidence="1" id="KW-0472">Membrane</keyword>
<organism evidence="2 3">
    <name type="scientific">Pseudomonas moraviensis</name>
    <dbReference type="NCBI Taxonomy" id="321662"/>
    <lineage>
        <taxon>Bacteria</taxon>
        <taxon>Pseudomonadati</taxon>
        <taxon>Pseudomonadota</taxon>
        <taxon>Gammaproteobacteria</taxon>
        <taxon>Pseudomonadales</taxon>
        <taxon>Pseudomonadaceae</taxon>
        <taxon>Pseudomonas</taxon>
    </lineage>
</organism>
<keyword evidence="1" id="KW-1133">Transmembrane helix</keyword>
<protein>
    <submittedName>
        <fullName evidence="2">Uncharacterized protein</fullName>
    </submittedName>
</protein>
<gene>
    <name evidence="2" type="ORF">CKQ80_01140</name>
</gene>
<evidence type="ECO:0000313" key="2">
    <source>
        <dbReference type="EMBL" id="PAW53936.1"/>
    </source>
</evidence>
<keyword evidence="3" id="KW-1185">Reference proteome</keyword>
<reference evidence="2 3" key="1">
    <citation type="submission" date="2017-08" db="EMBL/GenBank/DDBJ databases">
        <title>Draft Genome Sequence of Pseudomonas moraviensis TYU6, isolated from Taxus cuspidata by using PacBio Single-Molecule Real-Time Technology.</title>
        <authorList>
            <person name="Baek K.-H."/>
            <person name="Mishra A.K."/>
        </authorList>
    </citation>
    <scope>NUCLEOTIDE SEQUENCE [LARGE SCALE GENOMIC DNA]</scope>
    <source>
        <strain evidence="2 3">TYU6</strain>
    </source>
</reference>
<name>A0A2A2PE49_9PSED</name>
<comment type="caution">
    <text evidence="2">The sequence shown here is derived from an EMBL/GenBank/DDBJ whole genome shotgun (WGS) entry which is preliminary data.</text>
</comment>
<dbReference type="Proteomes" id="UP000217830">
    <property type="component" value="Unassembled WGS sequence"/>
</dbReference>
<keyword evidence="1" id="KW-0812">Transmembrane</keyword>
<dbReference type="AlphaFoldDB" id="A0A2A2PE49"/>
<proteinExistence type="predicted"/>
<evidence type="ECO:0000313" key="3">
    <source>
        <dbReference type="Proteomes" id="UP000217830"/>
    </source>
</evidence>
<feature type="transmembrane region" description="Helical" evidence="1">
    <location>
        <begin position="12"/>
        <end position="32"/>
    </location>
</feature>
<feature type="transmembrane region" description="Helical" evidence="1">
    <location>
        <begin position="38"/>
        <end position="54"/>
    </location>
</feature>
<accession>A0A2A2PE49</accession>